<keyword evidence="2" id="KW-0472">Membrane</keyword>
<evidence type="ECO:0000313" key="3">
    <source>
        <dbReference type="EMBL" id="MDI1492724.1"/>
    </source>
</evidence>
<protein>
    <submittedName>
        <fullName evidence="3">Uncharacterized protein</fullName>
    </submittedName>
</protein>
<evidence type="ECO:0000313" key="4">
    <source>
        <dbReference type="Proteomes" id="UP001161017"/>
    </source>
</evidence>
<comment type="caution">
    <text evidence="3">The sequence shown here is derived from an EMBL/GenBank/DDBJ whole genome shotgun (WGS) entry which is preliminary data.</text>
</comment>
<dbReference type="AlphaFoldDB" id="A0AA43QW72"/>
<evidence type="ECO:0000256" key="1">
    <source>
        <dbReference type="SAM" id="MobiDB-lite"/>
    </source>
</evidence>
<keyword evidence="4" id="KW-1185">Reference proteome</keyword>
<dbReference type="Proteomes" id="UP001161017">
    <property type="component" value="Unassembled WGS sequence"/>
</dbReference>
<proteinExistence type="predicted"/>
<accession>A0AA43QW72</accession>
<feature type="region of interest" description="Disordered" evidence="1">
    <location>
        <begin position="241"/>
        <end position="306"/>
    </location>
</feature>
<gene>
    <name evidence="3" type="ORF">OHK93_004506</name>
</gene>
<dbReference type="EMBL" id="JAPUFD010000020">
    <property type="protein sequence ID" value="MDI1492724.1"/>
    <property type="molecule type" value="Genomic_DNA"/>
</dbReference>
<sequence>MNSPFPKLRMKIAQQRQPQCLQKHFFGSTYSISDPGIQTTYDIGQVPYYISAMHFILLSFVALACLPSILATRFILKASRVFHPLSRTIERRAGSSDTPTCLYNWNNDGSCPEGNWGSPNASYCSQSIVSVCLAVSKLPANNNSGYGFQTGSGQIDGIGADCYAAANNGEKAPPLDYNICLQQLTSLIGCGTNTGNPGYLPACTGGTINAKYNDKEGHESQPLNVNLPRYGLGTPKFFGVDASKQSFNHPDGQPEADRSNQAAQIAQQQTQEAASSPATAAEESAEEGGGGSRVYTGGYVANADGE</sequence>
<keyword evidence="2" id="KW-0812">Transmembrane</keyword>
<name>A0AA43QW72_9LECA</name>
<feature type="transmembrane region" description="Helical" evidence="2">
    <location>
        <begin position="48"/>
        <end position="70"/>
    </location>
</feature>
<keyword evidence="2" id="KW-1133">Transmembrane helix</keyword>
<feature type="compositionally biased region" description="Low complexity" evidence="1">
    <location>
        <begin position="261"/>
        <end position="282"/>
    </location>
</feature>
<evidence type="ECO:0000256" key="2">
    <source>
        <dbReference type="SAM" id="Phobius"/>
    </source>
</evidence>
<organism evidence="3 4">
    <name type="scientific">Ramalina farinacea</name>
    <dbReference type="NCBI Taxonomy" id="258253"/>
    <lineage>
        <taxon>Eukaryota</taxon>
        <taxon>Fungi</taxon>
        <taxon>Dikarya</taxon>
        <taxon>Ascomycota</taxon>
        <taxon>Pezizomycotina</taxon>
        <taxon>Lecanoromycetes</taxon>
        <taxon>OSLEUM clade</taxon>
        <taxon>Lecanoromycetidae</taxon>
        <taxon>Lecanorales</taxon>
        <taxon>Lecanorineae</taxon>
        <taxon>Ramalinaceae</taxon>
        <taxon>Ramalina</taxon>
    </lineage>
</organism>
<reference evidence="3" key="1">
    <citation type="journal article" date="2023" name="Genome Biol. Evol.">
        <title>First Whole Genome Sequence and Flow Cytometry Genome Size Data for the Lichen-Forming Fungus Ramalina farinacea (Ascomycota).</title>
        <authorList>
            <person name="Llewellyn T."/>
            <person name="Mian S."/>
            <person name="Hill R."/>
            <person name="Leitch I.J."/>
            <person name="Gaya E."/>
        </authorList>
    </citation>
    <scope>NUCLEOTIDE SEQUENCE</scope>
    <source>
        <strain evidence="3">LIQ254RAFAR</strain>
    </source>
</reference>